<evidence type="ECO:0000256" key="1">
    <source>
        <dbReference type="ARBA" id="ARBA00004167"/>
    </source>
</evidence>
<keyword evidence="4" id="KW-0472">Membrane</keyword>
<dbReference type="Pfam" id="PF04335">
    <property type="entry name" value="VirB8"/>
    <property type="match status" value="1"/>
</dbReference>
<dbReference type="InterPro" id="IPR007430">
    <property type="entry name" value="VirB8"/>
</dbReference>
<proteinExistence type="predicted"/>
<evidence type="ECO:0000313" key="7">
    <source>
        <dbReference type="Proteomes" id="UP000245712"/>
    </source>
</evidence>
<accession>A0ABX5KST4</accession>
<reference evidence="6 7" key="1">
    <citation type="submission" date="2018-05" db="EMBL/GenBank/DDBJ databases">
        <title>Genomic Encyclopedia of Type Strains, Phase IV (KMG-V): Genome sequencing to study the core and pangenomes of soil and plant-associated prokaryotes.</title>
        <authorList>
            <person name="Whitman W."/>
        </authorList>
    </citation>
    <scope>NUCLEOTIDE SEQUENCE [LARGE SCALE GENOMIC DNA]</scope>
    <source>
        <strain evidence="6 7">SCZa-39</strain>
    </source>
</reference>
<dbReference type="InterPro" id="IPR035658">
    <property type="entry name" value="TrbF"/>
</dbReference>
<evidence type="ECO:0000256" key="2">
    <source>
        <dbReference type="ARBA" id="ARBA00022692"/>
    </source>
</evidence>
<keyword evidence="3" id="KW-1133">Transmembrane helix</keyword>
<dbReference type="SUPFAM" id="SSF54427">
    <property type="entry name" value="NTF2-like"/>
    <property type="match status" value="1"/>
</dbReference>
<keyword evidence="7" id="KW-1185">Reference proteome</keyword>
<feature type="domain" description="Bacterial virulence protein VirB8" evidence="5">
    <location>
        <begin position="58"/>
        <end position="261"/>
    </location>
</feature>
<dbReference type="EMBL" id="QEOB01000003">
    <property type="protein sequence ID" value="PVX85839.1"/>
    <property type="molecule type" value="Genomic_DNA"/>
</dbReference>
<evidence type="ECO:0000313" key="6">
    <source>
        <dbReference type="EMBL" id="PVX85839.1"/>
    </source>
</evidence>
<evidence type="ECO:0000259" key="5">
    <source>
        <dbReference type="Pfam" id="PF04335"/>
    </source>
</evidence>
<gene>
    <name evidence="6" type="ORF">C7402_103417</name>
</gene>
<keyword evidence="2" id="KW-0812">Transmembrane</keyword>
<comment type="subcellular location">
    <subcellularLocation>
        <location evidence="1">Membrane</location>
        <topology evidence="1">Single-pass membrane protein</topology>
    </subcellularLocation>
</comment>
<dbReference type="Gene3D" id="3.10.450.230">
    <property type="entry name" value="VirB8 protein"/>
    <property type="match status" value="1"/>
</dbReference>
<sequence>MPESYKKWLAFCVLEQPRPLIQLTRTNLCTRVMPLFRRSKKQIALSTAPGGYSEEDPEKVIFDRGTRLRVEANHWKILCFVLAVVAGGAVWTRQPPPSVVKSYGIASDAGGRPLIKQLAAYKPDDQALRSSIKDSVERWFTIEPVLTQTIETSRLARNINAVKAQMLDNAKNQFADWLKRDAPFQAITADPKLVREVRINNVSVLDDSTVVVEFTTTTTQFPADKPVEQRYALTLRYQIVPASSDDAVGTNPFGIFFPFFTLQKTV</sequence>
<organism evidence="6 7">
    <name type="scientific">Paraburkholderia unamae</name>
    <dbReference type="NCBI Taxonomy" id="219649"/>
    <lineage>
        <taxon>Bacteria</taxon>
        <taxon>Pseudomonadati</taxon>
        <taxon>Pseudomonadota</taxon>
        <taxon>Betaproteobacteria</taxon>
        <taxon>Burkholderiales</taxon>
        <taxon>Burkholderiaceae</taxon>
        <taxon>Paraburkholderia</taxon>
    </lineage>
</organism>
<protein>
    <submittedName>
        <fullName evidence="6">VirB8 protein</fullName>
    </submittedName>
</protein>
<evidence type="ECO:0000256" key="3">
    <source>
        <dbReference type="ARBA" id="ARBA00022989"/>
    </source>
</evidence>
<evidence type="ECO:0000256" key="4">
    <source>
        <dbReference type="ARBA" id="ARBA00023136"/>
    </source>
</evidence>
<dbReference type="CDD" id="cd16425">
    <property type="entry name" value="TrbF"/>
    <property type="match status" value="1"/>
</dbReference>
<dbReference type="Proteomes" id="UP000245712">
    <property type="component" value="Unassembled WGS sequence"/>
</dbReference>
<name>A0ABX5KST4_9BURK</name>
<comment type="caution">
    <text evidence="6">The sequence shown here is derived from an EMBL/GenBank/DDBJ whole genome shotgun (WGS) entry which is preliminary data.</text>
</comment>
<dbReference type="InterPro" id="IPR032710">
    <property type="entry name" value="NTF2-like_dom_sf"/>
</dbReference>